<protein>
    <recommendedName>
        <fullName evidence="4 10">2-dehydropantoate 2-reductase</fullName>
        <ecNumber evidence="3 10">1.1.1.169</ecNumber>
    </recommendedName>
    <alternativeName>
        <fullName evidence="8 10">Ketopantoate reductase</fullName>
    </alternativeName>
</protein>
<dbReference type="InterPro" id="IPR036291">
    <property type="entry name" value="NAD(P)-bd_dom_sf"/>
</dbReference>
<dbReference type="InterPro" id="IPR013332">
    <property type="entry name" value="KPR_N"/>
</dbReference>
<dbReference type="EMBL" id="AAOA02000003">
    <property type="protein sequence ID" value="EAQ99059.1"/>
    <property type="molecule type" value="Genomic_DNA"/>
</dbReference>
<evidence type="ECO:0000256" key="7">
    <source>
        <dbReference type="ARBA" id="ARBA00023002"/>
    </source>
</evidence>
<keyword evidence="7 10" id="KW-0560">Oxidoreductase</keyword>
<comment type="caution">
    <text evidence="13">The sequence shown here is derived from an EMBL/GenBank/DDBJ whole genome shotgun (WGS) entry which is preliminary data.</text>
</comment>
<dbReference type="PANTHER" id="PTHR43765">
    <property type="entry name" value="2-DEHYDROPANTOATE 2-REDUCTASE-RELATED"/>
    <property type="match status" value="1"/>
</dbReference>
<evidence type="ECO:0000256" key="1">
    <source>
        <dbReference type="ARBA" id="ARBA00004994"/>
    </source>
</evidence>
<keyword evidence="5 10" id="KW-0566">Pantothenate biosynthesis</keyword>
<evidence type="ECO:0000256" key="9">
    <source>
        <dbReference type="ARBA" id="ARBA00048793"/>
    </source>
</evidence>
<accession>A4A5I8</accession>
<dbReference type="InterPro" id="IPR013328">
    <property type="entry name" value="6PGD_dom2"/>
</dbReference>
<organism evidence="13 14">
    <name type="scientific">Congregibacter litoralis KT71</name>
    <dbReference type="NCBI Taxonomy" id="314285"/>
    <lineage>
        <taxon>Bacteria</taxon>
        <taxon>Pseudomonadati</taxon>
        <taxon>Pseudomonadota</taxon>
        <taxon>Gammaproteobacteria</taxon>
        <taxon>Cellvibrionales</taxon>
        <taxon>Halieaceae</taxon>
        <taxon>Congregibacter</taxon>
    </lineage>
</organism>
<dbReference type="NCBIfam" id="TIGR00745">
    <property type="entry name" value="apbA_panE"/>
    <property type="match status" value="1"/>
</dbReference>
<evidence type="ECO:0000313" key="14">
    <source>
        <dbReference type="Proteomes" id="UP000019205"/>
    </source>
</evidence>
<dbReference type="GO" id="GO:0005737">
    <property type="term" value="C:cytoplasm"/>
    <property type="evidence" value="ECO:0007669"/>
    <property type="project" value="TreeGrafter"/>
</dbReference>
<evidence type="ECO:0000256" key="4">
    <source>
        <dbReference type="ARBA" id="ARBA00019465"/>
    </source>
</evidence>
<name>A4A5I8_9GAMM</name>
<dbReference type="HOGENOM" id="CLU_031468_0_1_6"/>
<dbReference type="GO" id="GO:0008677">
    <property type="term" value="F:2-dehydropantoate 2-reductase activity"/>
    <property type="evidence" value="ECO:0007669"/>
    <property type="project" value="UniProtKB-EC"/>
</dbReference>
<evidence type="ECO:0000256" key="10">
    <source>
        <dbReference type="RuleBase" id="RU362068"/>
    </source>
</evidence>
<dbReference type="STRING" id="314285.KT71_10537"/>
<dbReference type="OrthoDB" id="6530772at2"/>
<gene>
    <name evidence="13" type="ORF">KT71_10537</name>
</gene>
<dbReference type="Gene3D" id="3.40.50.720">
    <property type="entry name" value="NAD(P)-binding Rossmann-like Domain"/>
    <property type="match status" value="1"/>
</dbReference>
<dbReference type="InterPro" id="IPR003710">
    <property type="entry name" value="ApbA"/>
</dbReference>
<dbReference type="GO" id="GO:0050661">
    <property type="term" value="F:NADP binding"/>
    <property type="evidence" value="ECO:0007669"/>
    <property type="project" value="TreeGrafter"/>
</dbReference>
<dbReference type="InterPro" id="IPR008927">
    <property type="entry name" value="6-PGluconate_DH-like_C_sf"/>
</dbReference>
<evidence type="ECO:0000256" key="5">
    <source>
        <dbReference type="ARBA" id="ARBA00022655"/>
    </source>
</evidence>
<feature type="domain" description="Ketopantoate reductase C-terminal" evidence="12">
    <location>
        <begin position="169"/>
        <end position="290"/>
    </location>
</feature>
<dbReference type="GO" id="GO:0015940">
    <property type="term" value="P:pantothenate biosynthetic process"/>
    <property type="evidence" value="ECO:0007669"/>
    <property type="project" value="UniProtKB-UniPathway"/>
</dbReference>
<comment type="catalytic activity">
    <reaction evidence="9 10">
        <text>(R)-pantoate + NADP(+) = 2-dehydropantoate + NADPH + H(+)</text>
        <dbReference type="Rhea" id="RHEA:16233"/>
        <dbReference type="ChEBI" id="CHEBI:11561"/>
        <dbReference type="ChEBI" id="CHEBI:15378"/>
        <dbReference type="ChEBI" id="CHEBI:15980"/>
        <dbReference type="ChEBI" id="CHEBI:57783"/>
        <dbReference type="ChEBI" id="CHEBI:58349"/>
        <dbReference type="EC" id="1.1.1.169"/>
    </reaction>
</comment>
<dbReference type="EC" id="1.1.1.169" evidence="3 10"/>
<dbReference type="PANTHER" id="PTHR43765:SF2">
    <property type="entry name" value="2-DEHYDROPANTOATE 2-REDUCTASE"/>
    <property type="match status" value="1"/>
</dbReference>
<evidence type="ECO:0000256" key="8">
    <source>
        <dbReference type="ARBA" id="ARBA00032024"/>
    </source>
</evidence>
<evidence type="ECO:0000256" key="6">
    <source>
        <dbReference type="ARBA" id="ARBA00022857"/>
    </source>
</evidence>
<keyword evidence="14" id="KW-1185">Reference proteome</keyword>
<dbReference type="eggNOG" id="COG1893">
    <property type="taxonomic scope" value="Bacteria"/>
</dbReference>
<dbReference type="SUPFAM" id="SSF48179">
    <property type="entry name" value="6-phosphogluconate dehydrogenase C-terminal domain-like"/>
    <property type="match status" value="1"/>
</dbReference>
<dbReference type="InterPro" id="IPR013752">
    <property type="entry name" value="KPA_reductase"/>
</dbReference>
<evidence type="ECO:0000313" key="13">
    <source>
        <dbReference type="EMBL" id="EAQ99059.1"/>
    </source>
</evidence>
<evidence type="ECO:0000256" key="3">
    <source>
        <dbReference type="ARBA" id="ARBA00013014"/>
    </source>
</evidence>
<keyword evidence="6 10" id="KW-0521">NADP</keyword>
<evidence type="ECO:0000259" key="12">
    <source>
        <dbReference type="Pfam" id="PF08546"/>
    </source>
</evidence>
<dbReference type="InterPro" id="IPR050838">
    <property type="entry name" value="Ketopantoate_reductase"/>
</dbReference>
<comment type="function">
    <text evidence="10">Catalyzes the NADPH-dependent reduction of ketopantoate into pantoic acid.</text>
</comment>
<dbReference type="SUPFAM" id="SSF51735">
    <property type="entry name" value="NAD(P)-binding Rossmann-fold domains"/>
    <property type="match status" value="1"/>
</dbReference>
<dbReference type="Proteomes" id="UP000019205">
    <property type="component" value="Chromosome"/>
</dbReference>
<dbReference type="Pfam" id="PF08546">
    <property type="entry name" value="ApbA_C"/>
    <property type="match status" value="1"/>
</dbReference>
<dbReference type="Gene3D" id="1.10.1040.10">
    <property type="entry name" value="N-(1-d-carboxylethyl)-l-norvaline Dehydrogenase, domain 2"/>
    <property type="match status" value="1"/>
</dbReference>
<dbReference type="RefSeq" id="WP_008294544.1">
    <property type="nucleotide sequence ID" value="NZ_CM002299.1"/>
</dbReference>
<dbReference type="UniPathway" id="UPA00028">
    <property type="reaction ID" value="UER00004"/>
</dbReference>
<evidence type="ECO:0000259" key="11">
    <source>
        <dbReference type="Pfam" id="PF02558"/>
    </source>
</evidence>
<comment type="similarity">
    <text evidence="2 10">Belongs to the ketopantoate reductase family.</text>
</comment>
<evidence type="ECO:0000256" key="2">
    <source>
        <dbReference type="ARBA" id="ARBA00007870"/>
    </source>
</evidence>
<dbReference type="Pfam" id="PF02558">
    <property type="entry name" value="ApbA"/>
    <property type="match status" value="1"/>
</dbReference>
<reference evidence="13 14" key="2">
    <citation type="journal article" date="2009" name="PLoS ONE">
        <title>The photosynthetic apparatus and its regulation in the aerobic gammaproteobacterium Congregibacter litoralis gen. nov., sp. nov.</title>
        <authorList>
            <person name="Spring S."/>
            <person name="Lunsdorf H."/>
            <person name="Fuchs B.M."/>
            <person name="Tindall B.J."/>
        </authorList>
    </citation>
    <scope>NUCLEOTIDE SEQUENCE [LARGE SCALE GENOMIC DNA]</scope>
    <source>
        <strain evidence="13">KT71</strain>
    </source>
</reference>
<sequence>MTHWHILGAGAIGSFVAYRMHLHQRSYSLLHHHQDVEERVVVDGEVETALVAEPLHSLKRGSIEHLLLTTKAGQLLDALNLALPYLSPGAIIACTANGLGFEEAMRGGLSGRMLYRAISTAGAYRDAQNRVHIASLGRIRMGAADGSTEAPHWFCDSLEPLEEWRWEGDIARAIAEKFSINCVINPLTAQLRCHNGELLQGDTPGPDLVALCRESEPALRALGLWSGDPALLDTAVEICRQTALNRSSMLQDVIAGRPTEIAYLNGELLRRAEPLGLELPINHALVNALR</sequence>
<comment type="pathway">
    <text evidence="1 10">Cofactor biosynthesis; (R)-pantothenate biosynthesis; (R)-pantoate from 3-methyl-2-oxobutanoate: step 2/2.</text>
</comment>
<feature type="domain" description="Ketopantoate reductase N-terminal" evidence="11">
    <location>
        <begin position="4"/>
        <end position="145"/>
    </location>
</feature>
<reference evidence="13 14" key="1">
    <citation type="journal article" date="2007" name="Proc. Natl. Acad. Sci. U.S.A.">
        <title>Characterization of a marine gammaproteobacterium capable of aerobic anoxygenic photosynthesis.</title>
        <authorList>
            <person name="Fuchs B.M."/>
            <person name="Spring S."/>
            <person name="Teeling H."/>
            <person name="Quast C."/>
            <person name="Wulf J."/>
            <person name="Schattenhofer M."/>
            <person name="Yan S."/>
            <person name="Ferriera S."/>
            <person name="Johnson J."/>
            <person name="Glockner F.O."/>
            <person name="Amann R."/>
        </authorList>
    </citation>
    <scope>NUCLEOTIDE SEQUENCE [LARGE SCALE GENOMIC DNA]</scope>
    <source>
        <strain evidence="13">KT71</strain>
    </source>
</reference>
<proteinExistence type="inferred from homology"/>
<dbReference type="AlphaFoldDB" id="A4A5I8"/>